<dbReference type="Pfam" id="PF00270">
    <property type="entry name" value="DEAD"/>
    <property type="match status" value="1"/>
</dbReference>
<keyword evidence="8" id="KW-0539">Nucleus</keyword>
<dbReference type="PANTHER" id="PTHR47959">
    <property type="entry name" value="ATP-DEPENDENT RNA HELICASE RHLE-RELATED"/>
    <property type="match status" value="1"/>
</dbReference>
<dbReference type="InterPro" id="IPR044764">
    <property type="entry name" value="DDX52/Rok1_DEADc"/>
</dbReference>
<protein>
    <recommendedName>
        <fullName evidence="2">RNA helicase</fullName>
        <ecNumber evidence="2">3.6.4.13</ecNumber>
    </recommendedName>
</protein>
<dbReference type="InterPro" id="IPR011545">
    <property type="entry name" value="DEAD/DEAH_box_helicase_dom"/>
</dbReference>
<evidence type="ECO:0000256" key="8">
    <source>
        <dbReference type="ARBA" id="ARBA00023242"/>
    </source>
</evidence>
<reference evidence="14 15" key="1">
    <citation type="journal article" date="2019" name="Environ. Microbiol.">
        <title>At the nexus of three kingdoms: the genome of the mycorrhizal fungus Gigaspora margarita provides insights into plant, endobacterial and fungal interactions.</title>
        <authorList>
            <person name="Venice F."/>
            <person name="Ghignone S."/>
            <person name="Salvioli di Fossalunga A."/>
            <person name="Amselem J."/>
            <person name="Novero M."/>
            <person name="Xianan X."/>
            <person name="Sedzielewska Toro K."/>
            <person name="Morin E."/>
            <person name="Lipzen A."/>
            <person name="Grigoriev I.V."/>
            <person name="Henrissat B."/>
            <person name="Martin F.M."/>
            <person name="Bonfante P."/>
        </authorList>
    </citation>
    <scope>NUCLEOTIDE SEQUENCE [LARGE SCALE GENOMIC DNA]</scope>
    <source>
        <strain evidence="14 15">BEG34</strain>
    </source>
</reference>
<evidence type="ECO:0000256" key="1">
    <source>
        <dbReference type="ARBA" id="ARBA00004604"/>
    </source>
</evidence>
<dbReference type="GO" id="GO:0030490">
    <property type="term" value="P:maturation of SSU-rRNA"/>
    <property type="evidence" value="ECO:0007669"/>
    <property type="project" value="InterPro"/>
</dbReference>
<feature type="domain" description="Helicase ATP-binding" evidence="12">
    <location>
        <begin position="463"/>
        <end position="636"/>
    </location>
</feature>
<feature type="region of interest" description="Disordered" evidence="11">
    <location>
        <begin position="357"/>
        <end position="401"/>
    </location>
</feature>
<dbReference type="InterPro" id="IPR014001">
    <property type="entry name" value="Helicase_ATP-bd"/>
</dbReference>
<dbReference type="InterPro" id="IPR001650">
    <property type="entry name" value="Helicase_C-like"/>
</dbReference>
<dbReference type="Pfam" id="PF00149">
    <property type="entry name" value="Metallophos"/>
    <property type="match status" value="1"/>
</dbReference>
<dbReference type="PANTHER" id="PTHR47959:SF15">
    <property type="entry name" value="RNA HELICASE"/>
    <property type="match status" value="1"/>
</dbReference>
<evidence type="ECO:0000256" key="10">
    <source>
        <dbReference type="ARBA" id="ARBA00047984"/>
    </source>
</evidence>
<name>A0A8H4AKN2_GIGMA</name>
<comment type="similarity">
    <text evidence="9">Belongs to the DEAD box helicase family. DDX52/ROK1 subfamily.</text>
</comment>
<evidence type="ECO:0000256" key="6">
    <source>
        <dbReference type="ARBA" id="ARBA00022840"/>
    </source>
</evidence>
<feature type="compositionally biased region" description="Acidic residues" evidence="11">
    <location>
        <begin position="365"/>
        <end position="396"/>
    </location>
</feature>
<evidence type="ECO:0000313" key="15">
    <source>
        <dbReference type="Proteomes" id="UP000439903"/>
    </source>
</evidence>
<dbReference type="InterPro" id="IPR029052">
    <property type="entry name" value="Metallo-depent_PP-like"/>
</dbReference>
<dbReference type="Gene3D" id="3.60.21.10">
    <property type="match status" value="1"/>
</dbReference>
<dbReference type="EMBL" id="WTPW01000482">
    <property type="protein sequence ID" value="KAF0507144.1"/>
    <property type="molecule type" value="Genomic_DNA"/>
</dbReference>
<dbReference type="SMART" id="SM00490">
    <property type="entry name" value="HELICc"/>
    <property type="match status" value="1"/>
</dbReference>
<evidence type="ECO:0000256" key="2">
    <source>
        <dbReference type="ARBA" id="ARBA00012552"/>
    </source>
</evidence>
<evidence type="ECO:0000256" key="3">
    <source>
        <dbReference type="ARBA" id="ARBA00022741"/>
    </source>
</evidence>
<feature type="compositionally biased region" description="Basic and acidic residues" evidence="11">
    <location>
        <begin position="827"/>
        <end position="837"/>
    </location>
</feature>
<evidence type="ECO:0000313" key="14">
    <source>
        <dbReference type="EMBL" id="KAF0507144.1"/>
    </source>
</evidence>
<dbReference type="InterPro" id="IPR004843">
    <property type="entry name" value="Calcineurin-like_PHP"/>
</dbReference>
<dbReference type="GO" id="GO:0003724">
    <property type="term" value="F:RNA helicase activity"/>
    <property type="evidence" value="ECO:0007669"/>
    <property type="project" value="UniProtKB-EC"/>
</dbReference>
<proteinExistence type="inferred from homology"/>
<dbReference type="EC" id="3.6.4.13" evidence="2"/>
<dbReference type="Pfam" id="PF00271">
    <property type="entry name" value="Helicase_C"/>
    <property type="match status" value="1"/>
</dbReference>
<evidence type="ECO:0000259" key="12">
    <source>
        <dbReference type="PROSITE" id="PS51192"/>
    </source>
</evidence>
<dbReference type="SUPFAM" id="SSF52540">
    <property type="entry name" value="P-loop containing nucleoside triphosphate hydrolases"/>
    <property type="match status" value="2"/>
</dbReference>
<dbReference type="CDD" id="cd17957">
    <property type="entry name" value="DEADc_DDX52"/>
    <property type="match status" value="1"/>
</dbReference>
<evidence type="ECO:0000256" key="4">
    <source>
        <dbReference type="ARBA" id="ARBA00022801"/>
    </source>
</evidence>
<dbReference type="GO" id="GO:0016787">
    <property type="term" value="F:hydrolase activity"/>
    <property type="evidence" value="ECO:0007669"/>
    <property type="project" value="UniProtKB-KW"/>
</dbReference>
<dbReference type="PROSITE" id="PS51192">
    <property type="entry name" value="HELICASE_ATP_BIND_1"/>
    <property type="match status" value="1"/>
</dbReference>
<dbReference type="GO" id="GO:0005524">
    <property type="term" value="F:ATP binding"/>
    <property type="evidence" value="ECO:0007669"/>
    <property type="project" value="UniProtKB-KW"/>
</dbReference>
<dbReference type="FunFam" id="3.40.50.300:FF:000759">
    <property type="entry name" value="probable ATP-dependent RNA helicase DDX52"/>
    <property type="match status" value="1"/>
</dbReference>
<evidence type="ECO:0000259" key="13">
    <source>
        <dbReference type="PROSITE" id="PS51194"/>
    </source>
</evidence>
<dbReference type="PROSITE" id="PS51194">
    <property type="entry name" value="HELICASE_CTER"/>
    <property type="match status" value="1"/>
</dbReference>
<dbReference type="OrthoDB" id="360161at2759"/>
<comment type="catalytic activity">
    <reaction evidence="10">
        <text>ATP + H2O = ADP + phosphate + H(+)</text>
        <dbReference type="Rhea" id="RHEA:13065"/>
        <dbReference type="ChEBI" id="CHEBI:15377"/>
        <dbReference type="ChEBI" id="CHEBI:15378"/>
        <dbReference type="ChEBI" id="CHEBI:30616"/>
        <dbReference type="ChEBI" id="CHEBI:43474"/>
        <dbReference type="ChEBI" id="CHEBI:456216"/>
        <dbReference type="EC" id="3.6.4.13"/>
    </reaction>
</comment>
<dbReference type="InterPro" id="IPR000629">
    <property type="entry name" value="RNA-helicase_DEAD-box_CS"/>
</dbReference>
<sequence length="868" mass="98426">MQCTFLLVSDIHHNLDNIKNLKAWLIQKDRLKDIDFIIASGDLVNADYITPLTTEKDELEFREVIDGLENIDKPLYYIPGNHDPESSFLPSAYQGKNENSKVTNFHNKIINLVPGLSMVGFGGSTAGVARNSPEQIIWPAYPRNTESLLAEKLPILLDKVEDEIILVTHVGPSKVGTTDVDKFPLRDPPIESGSLTIRDILEKSTPLSSEDSSQCNIMFNIHGHSHFPFGLSHLGQTFVINPGSLQEGRFAILTLENFNKEKLLIGEVKDFYKCSNRINSCNDFAMDLFHVLGSGARFDKKRFNDDISLFEPQKQKKPVKNVVNDQETQASLLQEIDFFHNSKSAIIETLGKKQLPNEKLTVNNEESDNDNSNIDENDDSDENENENEIVDQDESTELNSLNTQDNVKKFRKRHRIRVYGTDIPNPFHSFSDLHNIYEFQPYLCKNLDSAGYKQPTPIQMQAIPIILHGRDVMAMAPTGSGKTLAYILPILHDLNSHKKIGYRALIISPTRELAKQIYIEFKKMCVGKKFKICLLTKATAATQAQDPHLKQKFDILISTPLRLVHAISQDNIDLKNVQHLVLDEADKLLELGFLDQTDEIFAACSNIKLQKYLFSATLPSGVESLANNFMKDPIRIVVGLKNAATETIKQQLIYVGEENGKLTAIRQMIQEGGLKPPVLIFVQSIERAKELFHELIYDGINVDVIHAERTKAQRDSIVLNFRQGKIWVLIATELMARGIDFKGVNLVINYDFPQSIQSYIHRIGRTGRAGKSGEAITYYTKDDAPYLKSIVNVMKDSGCEVPNWMLELKNPSKESKQQLRKKPIKRKTIDTRSNYDKKKIKRKREMIEASIKRKNKKNKTSTNNHESI</sequence>
<dbReference type="SUPFAM" id="SSF56300">
    <property type="entry name" value="Metallo-dependent phosphatases"/>
    <property type="match status" value="1"/>
</dbReference>
<dbReference type="GO" id="GO:0005730">
    <property type="term" value="C:nucleolus"/>
    <property type="evidence" value="ECO:0007669"/>
    <property type="project" value="UniProtKB-SubCell"/>
</dbReference>
<keyword evidence="7" id="KW-0694">RNA-binding</keyword>
<evidence type="ECO:0000256" key="7">
    <source>
        <dbReference type="ARBA" id="ARBA00022884"/>
    </source>
</evidence>
<comment type="caution">
    <text evidence="14">The sequence shown here is derived from an EMBL/GenBank/DDBJ whole genome shotgun (WGS) entry which is preliminary data.</text>
</comment>
<feature type="region of interest" description="Disordered" evidence="11">
    <location>
        <begin position="810"/>
        <end position="868"/>
    </location>
</feature>
<keyword evidence="4 14" id="KW-0378">Hydrolase</keyword>
<evidence type="ECO:0000256" key="9">
    <source>
        <dbReference type="ARBA" id="ARBA00024355"/>
    </source>
</evidence>
<gene>
    <name evidence="14" type="ORF">F8M41_019041</name>
</gene>
<dbReference type="Gene3D" id="3.40.50.300">
    <property type="entry name" value="P-loop containing nucleotide triphosphate hydrolases"/>
    <property type="match status" value="2"/>
</dbReference>
<dbReference type="PROSITE" id="PS00039">
    <property type="entry name" value="DEAD_ATP_HELICASE"/>
    <property type="match status" value="1"/>
</dbReference>
<keyword evidence="3" id="KW-0547">Nucleotide-binding</keyword>
<dbReference type="GO" id="GO:0003723">
    <property type="term" value="F:RNA binding"/>
    <property type="evidence" value="ECO:0007669"/>
    <property type="project" value="UniProtKB-KW"/>
</dbReference>
<dbReference type="AlphaFoldDB" id="A0A8H4AKN2"/>
<organism evidence="14 15">
    <name type="scientific">Gigaspora margarita</name>
    <dbReference type="NCBI Taxonomy" id="4874"/>
    <lineage>
        <taxon>Eukaryota</taxon>
        <taxon>Fungi</taxon>
        <taxon>Fungi incertae sedis</taxon>
        <taxon>Mucoromycota</taxon>
        <taxon>Glomeromycotina</taxon>
        <taxon>Glomeromycetes</taxon>
        <taxon>Diversisporales</taxon>
        <taxon>Gigasporaceae</taxon>
        <taxon>Gigaspora</taxon>
    </lineage>
</organism>
<keyword evidence="15" id="KW-1185">Reference proteome</keyword>
<dbReference type="InterPro" id="IPR027417">
    <property type="entry name" value="P-loop_NTPase"/>
</dbReference>
<dbReference type="InterPro" id="IPR050079">
    <property type="entry name" value="DEAD_box_RNA_helicase"/>
</dbReference>
<dbReference type="Proteomes" id="UP000439903">
    <property type="component" value="Unassembled WGS sequence"/>
</dbReference>
<dbReference type="SMART" id="SM00487">
    <property type="entry name" value="DEXDc"/>
    <property type="match status" value="1"/>
</dbReference>
<dbReference type="GO" id="GO:0005829">
    <property type="term" value="C:cytosol"/>
    <property type="evidence" value="ECO:0007669"/>
    <property type="project" value="TreeGrafter"/>
</dbReference>
<dbReference type="CDD" id="cd18787">
    <property type="entry name" value="SF2_C_DEAD"/>
    <property type="match status" value="1"/>
</dbReference>
<evidence type="ECO:0000256" key="11">
    <source>
        <dbReference type="SAM" id="MobiDB-lite"/>
    </source>
</evidence>
<accession>A0A8H4AKN2</accession>
<feature type="domain" description="Helicase C-terminal" evidence="13">
    <location>
        <begin position="647"/>
        <end position="809"/>
    </location>
</feature>
<keyword evidence="5" id="KW-0347">Helicase</keyword>
<evidence type="ECO:0000256" key="5">
    <source>
        <dbReference type="ARBA" id="ARBA00022806"/>
    </source>
</evidence>
<keyword evidence="6" id="KW-0067">ATP-binding</keyword>
<comment type="subcellular location">
    <subcellularLocation>
        <location evidence="1">Nucleus</location>
        <location evidence="1">Nucleolus</location>
    </subcellularLocation>
</comment>